<dbReference type="InterPro" id="IPR036034">
    <property type="entry name" value="PDZ_sf"/>
</dbReference>
<dbReference type="Gene3D" id="2.30.42.10">
    <property type="match status" value="1"/>
</dbReference>
<feature type="compositionally biased region" description="Pro residues" evidence="1">
    <location>
        <begin position="43"/>
        <end position="54"/>
    </location>
</feature>
<evidence type="ECO:0000313" key="4">
    <source>
        <dbReference type="WBParaSite" id="PSU_v2.g4475.t1"/>
    </source>
</evidence>
<dbReference type="PROSITE" id="PS50106">
    <property type="entry name" value="PDZ"/>
    <property type="match status" value="1"/>
</dbReference>
<protein>
    <submittedName>
        <fullName evidence="4">PDZ domain-containing protein</fullName>
    </submittedName>
</protein>
<reference evidence="4" key="1">
    <citation type="submission" date="2022-11" db="UniProtKB">
        <authorList>
            <consortium name="WormBaseParasite"/>
        </authorList>
    </citation>
    <scope>IDENTIFICATION</scope>
</reference>
<name>A0A914YWI9_9BILA</name>
<dbReference type="InterPro" id="IPR001478">
    <property type="entry name" value="PDZ"/>
</dbReference>
<dbReference type="SMART" id="SM00228">
    <property type="entry name" value="PDZ"/>
    <property type="match status" value="1"/>
</dbReference>
<dbReference type="Proteomes" id="UP000887577">
    <property type="component" value="Unplaced"/>
</dbReference>
<evidence type="ECO:0000259" key="2">
    <source>
        <dbReference type="PROSITE" id="PS50106"/>
    </source>
</evidence>
<evidence type="ECO:0000313" key="3">
    <source>
        <dbReference type="Proteomes" id="UP000887577"/>
    </source>
</evidence>
<sequence>MPSNDEKKQQQQQLQKRTVSTTTTTFEAGESNDGNATSLRLSSPPPPAATPTPAPTMQCLNGCGGGGVAPTEITKVIIDYEEGDLIGIILNDEIIITHIQKDTRADGKLKIGDRIISMNGRLIKDTDMFYHLIKKMHPQILIVVERKLLKTMLTEERIKQTNFEPNFDTCDYFIAHLSKLHGMQLGLSVKVSSLA</sequence>
<keyword evidence="3" id="KW-1185">Reference proteome</keyword>
<feature type="domain" description="PDZ" evidence="2">
    <location>
        <begin position="75"/>
        <end position="148"/>
    </location>
</feature>
<dbReference type="PANTHER" id="PTHR31327">
    <property type="entry name" value="SPERM MEIOSIS PDZ DOMAIN CONTAINING PROTEINS-RELATED"/>
    <property type="match status" value="1"/>
</dbReference>
<feature type="region of interest" description="Disordered" evidence="1">
    <location>
        <begin position="1"/>
        <end position="55"/>
    </location>
</feature>
<evidence type="ECO:0000256" key="1">
    <source>
        <dbReference type="SAM" id="MobiDB-lite"/>
    </source>
</evidence>
<dbReference type="InterPro" id="IPR040264">
    <property type="entry name" value="T15H9.4-like"/>
</dbReference>
<accession>A0A914YWI9</accession>
<dbReference type="SUPFAM" id="SSF50156">
    <property type="entry name" value="PDZ domain-like"/>
    <property type="match status" value="1"/>
</dbReference>
<organism evidence="3 4">
    <name type="scientific">Panagrolaimus superbus</name>
    <dbReference type="NCBI Taxonomy" id="310955"/>
    <lineage>
        <taxon>Eukaryota</taxon>
        <taxon>Metazoa</taxon>
        <taxon>Ecdysozoa</taxon>
        <taxon>Nematoda</taxon>
        <taxon>Chromadorea</taxon>
        <taxon>Rhabditida</taxon>
        <taxon>Tylenchina</taxon>
        <taxon>Panagrolaimomorpha</taxon>
        <taxon>Panagrolaimoidea</taxon>
        <taxon>Panagrolaimidae</taxon>
        <taxon>Panagrolaimus</taxon>
    </lineage>
</organism>
<dbReference type="WBParaSite" id="PSU_v2.g4475.t1">
    <property type="protein sequence ID" value="PSU_v2.g4475.t1"/>
    <property type="gene ID" value="PSU_v2.g4475"/>
</dbReference>
<dbReference type="Pfam" id="PF00595">
    <property type="entry name" value="PDZ"/>
    <property type="match status" value="1"/>
</dbReference>
<dbReference type="AlphaFoldDB" id="A0A914YWI9"/>
<feature type="compositionally biased region" description="Polar residues" evidence="1">
    <location>
        <begin position="17"/>
        <end position="41"/>
    </location>
</feature>
<proteinExistence type="predicted"/>